<gene>
    <name evidence="1" type="ORF">G3480_15605</name>
</gene>
<comment type="caution">
    <text evidence="1">The sequence shown here is derived from an EMBL/GenBank/DDBJ whole genome shotgun (WGS) entry which is preliminary data.</text>
</comment>
<name>A0A6P1DVI3_9GAMM</name>
<accession>A0A6P1DVI3</accession>
<dbReference type="Proteomes" id="UP000471640">
    <property type="component" value="Unassembled WGS sequence"/>
</dbReference>
<keyword evidence="2" id="KW-1185">Reference proteome</keyword>
<proteinExistence type="predicted"/>
<dbReference type="AlphaFoldDB" id="A0A6P1DVI3"/>
<dbReference type="EMBL" id="JAAIJR010000066">
    <property type="protein sequence ID" value="NEX21719.1"/>
    <property type="molecule type" value="Genomic_DNA"/>
</dbReference>
<protein>
    <submittedName>
        <fullName evidence="1">Uncharacterized protein</fullName>
    </submittedName>
</protein>
<sequence length="169" mass="18903">MLTEINTPKDNRIVFAFPPDSGELAGQRYHLGLRFCDNPACRCGVIHVGLSPESSDLGADSDQAEPLPPSVEFGIDVHRRELDAQGSRQRGVKQQLGTAFVGALSTEDWTSLRRIFYAYKRKVTDETPDDEIEATFDADDIERASTMVSLQEVLPYAERKVVDIEGRRF</sequence>
<reference evidence="2" key="1">
    <citation type="journal article" date="2020" name="Microbiol. Resour. Announc.">
        <title>Draft Genome Sequences of Thiorhodococcus mannitoliphagus and Thiorhodococcus minor, Purple Sulfur Photosynthetic Bacteria in the Gammaproteobacterial Family Chromatiaceae.</title>
        <authorList>
            <person name="Aviles F.A."/>
            <person name="Meyer T.E."/>
            <person name="Kyndt J.A."/>
        </authorList>
    </citation>
    <scope>NUCLEOTIDE SEQUENCE [LARGE SCALE GENOMIC DNA]</scope>
    <source>
        <strain evidence="2">DSM 18266</strain>
    </source>
</reference>
<dbReference type="RefSeq" id="WP_164654823.1">
    <property type="nucleotide sequence ID" value="NZ_JAAIJR010000066.1"/>
</dbReference>
<evidence type="ECO:0000313" key="2">
    <source>
        <dbReference type="Proteomes" id="UP000471640"/>
    </source>
</evidence>
<evidence type="ECO:0000313" key="1">
    <source>
        <dbReference type="EMBL" id="NEX21719.1"/>
    </source>
</evidence>
<reference evidence="1 2" key="2">
    <citation type="submission" date="2020-02" db="EMBL/GenBank/DDBJ databases">
        <title>Genome sequences of Thiorhodococcus mannitoliphagus and Thiorhodococcus minor, purple sulfur photosynthetic bacteria in the gammaproteobacterial family, Chromatiaceae.</title>
        <authorList>
            <person name="Aviles F.A."/>
            <person name="Meyer T.E."/>
            <person name="Kyndt J.A."/>
        </authorList>
    </citation>
    <scope>NUCLEOTIDE SEQUENCE [LARGE SCALE GENOMIC DNA]</scope>
    <source>
        <strain evidence="1 2">DSM 18266</strain>
    </source>
</reference>
<organism evidence="1 2">
    <name type="scientific">Thiorhodococcus mannitoliphagus</name>
    <dbReference type="NCBI Taxonomy" id="329406"/>
    <lineage>
        <taxon>Bacteria</taxon>
        <taxon>Pseudomonadati</taxon>
        <taxon>Pseudomonadota</taxon>
        <taxon>Gammaproteobacteria</taxon>
        <taxon>Chromatiales</taxon>
        <taxon>Chromatiaceae</taxon>
        <taxon>Thiorhodococcus</taxon>
    </lineage>
</organism>